<gene>
    <name evidence="1" type="ORF">C942_00485</name>
</gene>
<dbReference type="EMBL" id="AMZO01000013">
    <property type="protein sequence ID" value="ELR66043.1"/>
    <property type="molecule type" value="Genomic_DNA"/>
</dbReference>
<name>L8JCL9_9GAMM</name>
<accession>L8JCL9</accession>
<dbReference type="Proteomes" id="UP000011134">
    <property type="component" value="Unassembled WGS sequence"/>
</dbReference>
<sequence length="40" mass="4698">MIENKFRNEIDKYYGVADIEIVARKAKQEAEAITRKVDNQ</sequence>
<dbReference type="AlphaFoldDB" id="L8JCL9"/>
<keyword evidence="2" id="KW-1185">Reference proteome</keyword>
<reference evidence="1 2" key="1">
    <citation type="submission" date="2012-12" db="EMBL/GenBank/DDBJ databases">
        <title>Genome Assembly of Photobacterium sp. AK15.</title>
        <authorList>
            <person name="Khatri I."/>
            <person name="Vaidya B."/>
            <person name="Srinivas T.N.R."/>
            <person name="Subramanian S."/>
            <person name="Pinnaka A."/>
        </authorList>
    </citation>
    <scope>NUCLEOTIDE SEQUENCE [LARGE SCALE GENOMIC DNA]</scope>
    <source>
        <strain evidence="1 2">AK15</strain>
    </source>
</reference>
<protein>
    <submittedName>
        <fullName evidence="1">Uncharacterized protein</fullName>
    </submittedName>
</protein>
<organism evidence="1 2">
    <name type="scientific">Photobacterium marinum</name>
    <dbReference type="NCBI Taxonomy" id="1056511"/>
    <lineage>
        <taxon>Bacteria</taxon>
        <taxon>Pseudomonadati</taxon>
        <taxon>Pseudomonadota</taxon>
        <taxon>Gammaproteobacteria</taxon>
        <taxon>Vibrionales</taxon>
        <taxon>Vibrionaceae</taxon>
        <taxon>Photobacterium</taxon>
    </lineage>
</organism>
<comment type="caution">
    <text evidence="1">The sequence shown here is derived from an EMBL/GenBank/DDBJ whole genome shotgun (WGS) entry which is preliminary data.</text>
</comment>
<evidence type="ECO:0000313" key="1">
    <source>
        <dbReference type="EMBL" id="ELR66043.1"/>
    </source>
</evidence>
<evidence type="ECO:0000313" key="2">
    <source>
        <dbReference type="Proteomes" id="UP000011134"/>
    </source>
</evidence>
<proteinExistence type="predicted"/>
<dbReference type="PATRIC" id="fig|1056511.3.peg.1974"/>